<dbReference type="AlphaFoldDB" id="A0A0N5CJA8"/>
<dbReference type="Proteomes" id="UP000276776">
    <property type="component" value="Unassembled WGS sequence"/>
</dbReference>
<dbReference type="InterPro" id="IPR028233">
    <property type="entry name" value="BBIP10"/>
</dbReference>
<protein>
    <submittedName>
        <fullName evidence="5">BBSome-interacting protein 1</fullName>
    </submittedName>
</protein>
<feature type="region of interest" description="Disordered" evidence="2">
    <location>
        <begin position="75"/>
        <end position="95"/>
    </location>
</feature>
<keyword evidence="4" id="KW-1185">Reference proteome</keyword>
<evidence type="ECO:0000256" key="2">
    <source>
        <dbReference type="SAM" id="MobiDB-lite"/>
    </source>
</evidence>
<keyword evidence="1" id="KW-0175">Coiled coil</keyword>
<proteinExistence type="predicted"/>
<dbReference type="OrthoDB" id="2154978at2759"/>
<reference evidence="5" key="1">
    <citation type="submission" date="2017-02" db="UniProtKB">
        <authorList>
            <consortium name="WormBaseParasite"/>
        </authorList>
    </citation>
    <scope>IDENTIFICATION</scope>
</reference>
<dbReference type="PANTHER" id="PTHR28596:SF1">
    <property type="entry name" value="BBSOME-INTERACTING PROTEIN 1"/>
    <property type="match status" value="1"/>
</dbReference>
<evidence type="ECO:0000313" key="5">
    <source>
        <dbReference type="WBParaSite" id="TCLT_0000010601-mRNA-1"/>
    </source>
</evidence>
<evidence type="ECO:0000313" key="3">
    <source>
        <dbReference type="EMBL" id="VDM94937.1"/>
    </source>
</evidence>
<accession>A0A0N5CJA8</accession>
<dbReference type="Pfam" id="PF14777">
    <property type="entry name" value="BBIP10"/>
    <property type="match status" value="1"/>
</dbReference>
<dbReference type="STRING" id="103827.A0A0N5CJA8"/>
<dbReference type="EMBL" id="UYYF01000006">
    <property type="protein sequence ID" value="VDM94937.1"/>
    <property type="molecule type" value="Genomic_DNA"/>
</dbReference>
<evidence type="ECO:0000313" key="4">
    <source>
        <dbReference type="Proteomes" id="UP000276776"/>
    </source>
</evidence>
<sequence length="95" mass="11070">MNKEIKEVLSARHGLLFSEEELSPVFCKPKLIPLRSADLEKVRNMQQDSMKILKEMKEENEKNLNKQDKLNFEKSTTDIWSAEENRETTTASTKV</sequence>
<dbReference type="WBParaSite" id="TCLT_0000010601-mRNA-1">
    <property type="protein sequence ID" value="TCLT_0000010601-mRNA-1"/>
    <property type="gene ID" value="TCLT_0000010601"/>
</dbReference>
<evidence type="ECO:0000256" key="1">
    <source>
        <dbReference type="SAM" id="Coils"/>
    </source>
</evidence>
<name>A0A0N5CJA8_THECL</name>
<dbReference type="OMA" id="DIADIWI"/>
<dbReference type="GO" id="GO:0097500">
    <property type="term" value="P:receptor localization to non-motile cilium"/>
    <property type="evidence" value="ECO:0007669"/>
    <property type="project" value="TreeGrafter"/>
</dbReference>
<dbReference type="GO" id="GO:0060271">
    <property type="term" value="P:cilium assembly"/>
    <property type="evidence" value="ECO:0007669"/>
    <property type="project" value="InterPro"/>
</dbReference>
<gene>
    <name evidence="3" type="ORF">TCLT_LOCUS107</name>
</gene>
<organism evidence="5">
    <name type="scientific">Thelazia callipaeda</name>
    <name type="common">Oriental eyeworm</name>
    <name type="synonym">Parasitic nematode</name>
    <dbReference type="NCBI Taxonomy" id="103827"/>
    <lineage>
        <taxon>Eukaryota</taxon>
        <taxon>Metazoa</taxon>
        <taxon>Ecdysozoa</taxon>
        <taxon>Nematoda</taxon>
        <taxon>Chromadorea</taxon>
        <taxon>Rhabditida</taxon>
        <taxon>Spirurina</taxon>
        <taxon>Spiruromorpha</taxon>
        <taxon>Thelazioidea</taxon>
        <taxon>Thelaziidae</taxon>
        <taxon>Thelazia</taxon>
    </lineage>
</organism>
<dbReference type="GO" id="GO:0034464">
    <property type="term" value="C:BBSome"/>
    <property type="evidence" value="ECO:0007669"/>
    <property type="project" value="InterPro"/>
</dbReference>
<dbReference type="PANTHER" id="PTHR28596">
    <property type="entry name" value="BBSOME-INTERACTING PROTEIN 1"/>
    <property type="match status" value="1"/>
</dbReference>
<feature type="coiled-coil region" evidence="1">
    <location>
        <begin position="39"/>
        <end position="73"/>
    </location>
</feature>
<reference evidence="3 4" key="2">
    <citation type="submission" date="2018-11" db="EMBL/GenBank/DDBJ databases">
        <authorList>
            <consortium name="Pathogen Informatics"/>
        </authorList>
    </citation>
    <scope>NUCLEOTIDE SEQUENCE [LARGE SCALE GENOMIC DNA]</scope>
</reference>